<name>A0A0U3FRH6_9CREN</name>
<keyword evidence="2 3" id="KW-0238">DNA-binding</keyword>
<dbReference type="EMBL" id="CP013695">
    <property type="protein sequence ID" value="ALU31084.1"/>
    <property type="molecule type" value="Genomic_DNA"/>
</dbReference>
<dbReference type="Proteomes" id="UP000065473">
    <property type="component" value="Chromosome"/>
</dbReference>
<dbReference type="GO" id="GO:0003677">
    <property type="term" value="F:DNA binding"/>
    <property type="evidence" value="ECO:0007669"/>
    <property type="project" value="UniProtKB-UniRule"/>
</dbReference>
<comment type="similarity">
    <text evidence="1 3">Belongs to the PDCD5 family.</text>
</comment>
<evidence type="ECO:0000313" key="6">
    <source>
        <dbReference type="Proteomes" id="UP000060043"/>
    </source>
</evidence>
<dbReference type="OMA" id="MQYEMQK"/>
<evidence type="ECO:0000313" key="5">
    <source>
        <dbReference type="EMBL" id="ALU31084.1"/>
    </source>
</evidence>
<protein>
    <recommendedName>
        <fullName evidence="3">DNA-binding protein ATY89_10700</fullName>
    </recommendedName>
</protein>
<accession>A0A0U3FRH6</accession>
<dbReference type="Proteomes" id="UP000060043">
    <property type="component" value="Chromosome"/>
</dbReference>
<dbReference type="PANTHER" id="PTHR10840:SF0">
    <property type="entry name" value="PROGRAMMED CELL DEATH PROTEIN 5"/>
    <property type="match status" value="1"/>
</dbReference>
<gene>
    <name evidence="4" type="ORF">ATY89_10700</name>
    <name evidence="5" type="ORF">ATZ20_02255</name>
</gene>
<dbReference type="Pfam" id="PF01984">
    <property type="entry name" value="dsDNA_bind"/>
    <property type="match status" value="1"/>
</dbReference>
<evidence type="ECO:0000313" key="7">
    <source>
        <dbReference type="Proteomes" id="UP000065473"/>
    </source>
</evidence>
<dbReference type="EMBL" id="CP013694">
    <property type="protein sequence ID" value="ALU30366.1"/>
    <property type="molecule type" value="Genomic_DNA"/>
</dbReference>
<evidence type="ECO:0000256" key="1">
    <source>
        <dbReference type="ARBA" id="ARBA00010490"/>
    </source>
</evidence>
<dbReference type="InterPro" id="IPR036883">
    <property type="entry name" value="PDCD5-like_sf"/>
</dbReference>
<dbReference type="NCBIfam" id="NF003268">
    <property type="entry name" value="PRK04239.1"/>
    <property type="match status" value="1"/>
</dbReference>
<dbReference type="SUPFAM" id="SSF46950">
    <property type="entry name" value="Double-stranded DNA-binding domain"/>
    <property type="match status" value="1"/>
</dbReference>
<dbReference type="SMR" id="A0A0U3FRH6"/>
<dbReference type="HAMAP" id="MF_00026">
    <property type="entry name" value="dsDNA_bind"/>
    <property type="match status" value="1"/>
</dbReference>
<dbReference type="GO" id="GO:0005829">
    <property type="term" value="C:cytosol"/>
    <property type="evidence" value="ECO:0007669"/>
    <property type="project" value="TreeGrafter"/>
</dbReference>
<dbReference type="PIRSF" id="PIRSF015730">
    <property type="entry name" value="TFAR19"/>
    <property type="match status" value="1"/>
</dbReference>
<dbReference type="PANTHER" id="PTHR10840">
    <property type="entry name" value="PROGRAMMED CELL DEATH PROTEIN 5"/>
    <property type="match status" value="1"/>
</dbReference>
<dbReference type="Gene3D" id="1.10.8.140">
    <property type="entry name" value="PDCD5-like"/>
    <property type="match status" value="1"/>
</dbReference>
<dbReference type="FunFam" id="1.10.8.140:FF:000004">
    <property type="entry name" value="DNA-binding protein PAE3044"/>
    <property type="match status" value="1"/>
</dbReference>
<reference evidence="6 7" key="1">
    <citation type="submission" date="2015-12" db="EMBL/GenBank/DDBJ databases">
        <title>A stable core within a dynamic pangenome in Sulfolobus acidocaldarius.</title>
        <authorList>
            <person name="Anderson R."/>
            <person name="Kouris A."/>
            <person name="Seward C."/>
            <person name="Campbell K."/>
            <person name="Whitaker R."/>
        </authorList>
    </citation>
    <scope>NUCLEOTIDE SEQUENCE [LARGE SCALE GENOMIC DNA]</scope>
    <source>
        <strain evidence="4 7">GG12-C01-09</strain>
        <strain evidence="5 6">NG05B_CO5_07</strain>
    </source>
</reference>
<proteinExistence type="inferred from homology"/>
<dbReference type="InterPro" id="IPR002836">
    <property type="entry name" value="PDCD5-like"/>
</dbReference>
<organism evidence="4 7">
    <name type="scientific">Sulfolobus acidocaldarius</name>
    <dbReference type="NCBI Taxonomy" id="2285"/>
    <lineage>
        <taxon>Archaea</taxon>
        <taxon>Thermoproteota</taxon>
        <taxon>Thermoprotei</taxon>
        <taxon>Sulfolobales</taxon>
        <taxon>Sulfolobaceae</taxon>
        <taxon>Sulfolobus</taxon>
    </lineage>
</organism>
<dbReference type="STRING" id="1435377.SUSAZ_06970"/>
<evidence type="ECO:0000313" key="4">
    <source>
        <dbReference type="EMBL" id="ALU30366.1"/>
    </source>
</evidence>
<sequence>MQRRQLEERQRKAEIEAQKDAILRTILTPEARQRLTNVKLVRPELAEAIENQLIALAQSGRIQAQITDDELKQILAQLNSQTRKDYKITIKERGWK</sequence>
<dbReference type="AlphaFoldDB" id="A0A0U3FRH6"/>
<evidence type="ECO:0000256" key="2">
    <source>
        <dbReference type="ARBA" id="ARBA00023125"/>
    </source>
</evidence>
<dbReference type="InterPro" id="IPR022889">
    <property type="entry name" value="DNA_bind_arc"/>
</dbReference>
<dbReference type="PaxDb" id="1435377-SUSAZ_06970"/>
<evidence type="ECO:0000256" key="3">
    <source>
        <dbReference type="HAMAP-Rule" id="MF_00026"/>
    </source>
</evidence>